<evidence type="ECO:0000256" key="1">
    <source>
        <dbReference type="ARBA" id="ARBA00023015"/>
    </source>
</evidence>
<keyword evidence="1" id="KW-0805">Transcription regulation</keyword>
<dbReference type="SUPFAM" id="SSF51206">
    <property type="entry name" value="cAMP-binding domain-like"/>
    <property type="match status" value="1"/>
</dbReference>
<evidence type="ECO:0000256" key="2">
    <source>
        <dbReference type="ARBA" id="ARBA00023125"/>
    </source>
</evidence>
<dbReference type="InterPro" id="IPR012318">
    <property type="entry name" value="HTH_CRP"/>
</dbReference>
<dbReference type="SMART" id="SM00100">
    <property type="entry name" value="cNMP"/>
    <property type="match status" value="1"/>
</dbReference>
<dbReference type="PATRIC" id="fig|1321819.3.peg.3184"/>
<dbReference type="Gene3D" id="2.60.120.10">
    <property type="entry name" value="Jelly Rolls"/>
    <property type="match status" value="1"/>
</dbReference>
<organism evidence="5 6">
    <name type="scientific">Bacteroides pyogenes F0041</name>
    <dbReference type="NCBI Taxonomy" id="1321819"/>
    <lineage>
        <taxon>Bacteria</taxon>
        <taxon>Pseudomonadati</taxon>
        <taxon>Bacteroidota</taxon>
        <taxon>Bacteroidia</taxon>
        <taxon>Bacteroidales</taxon>
        <taxon>Bacteroidaceae</taxon>
        <taxon>Bacteroides</taxon>
    </lineage>
</organism>
<reference evidence="5 6" key="1">
    <citation type="submission" date="2013-08" db="EMBL/GenBank/DDBJ databases">
        <authorList>
            <person name="Weinstock G."/>
            <person name="Sodergren E."/>
            <person name="Wylie T."/>
            <person name="Fulton L."/>
            <person name="Fulton R."/>
            <person name="Fronick C."/>
            <person name="O'Laughlin M."/>
            <person name="Godfrey J."/>
            <person name="Miner T."/>
            <person name="Herter B."/>
            <person name="Appelbaum E."/>
            <person name="Cordes M."/>
            <person name="Lek S."/>
            <person name="Wollam A."/>
            <person name="Pepin K.H."/>
            <person name="Palsikar V.B."/>
            <person name="Mitreva M."/>
            <person name="Wilson R.K."/>
        </authorList>
    </citation>
    <scope>NUCLEOTIDE SEQUENCE [LARGE SCALE GENOMIC DNA]</scope>
    <source>
        <strain evidence="5 6">F0041</strain>
    </source>
</reference>
<dbReference type="GO" id="GO:0006355">
    <property type="term" value="P:regulation of DNA-templated transcription"/>
    <property type="evidence" value="ECO:0007669"/>
    <property type="project" value="InterPro"/>
</dbReference>
<dbReference type="Pfam" id="PF00027">
    <property type="entry name" value="cNMP_binding"/>
    <property type="match status" value="1"/>
</dbReference>
<sequence length="227" mass="26686">MQFMETMFDTLLQLPLFQGLCRQDFTQILDKVKLHFVKYKAGETIIESGKSCEQLCFLLRGEIAIVTASPQKSYTVVELIEAPYLIEPQALFGMSREYVSSYVAYTESHIVSISKPFLLSDLFKYEIFRLNYMNIIGNRAQNLYSRLWEEPPSGLREKMIRFFLVHCERTQGKKIFKVKMDDLARHLDHTRLNTSRMLNEMQDEGLIELHRKEVVIPDFERLITRKS</sequence>
<dbReference type="InterPro" id="IPR018490">
    <property type="entry name" value="cNMP-bd_dom_sf"/>
</dbReference>
<gene>
    <name evidence="5" type="ORF">HMPREF1981_03453</name>
</gene>
<dbReference type="CDD" id="cd00038">
    <property type="entry name" value="CAP_ED"/>
    <property type="match status" value="1"/>
</dbReference>
<feature type="domain" description="Cyclic nucleotide-binding" evidence="4">
    <location>
        <begin position="16"/>
        <end position="115"/>
    </location>
</feature>
<dbReference type="PROSITE" id="PS50042">
    <property type="entry name" value="CNMP_BINDING_3"/>
    <property type="match status" value="1"/>
</dbReference>
<dbReference type="Pfam" id="PF13545">
    <property type="entry name" value="HTH_Crp_2"/>
    <property type="match status" value="1"/>
</dbReference>
<evidence type="ECO:0000313" key="5">
    <source>
        <dbReference type="EMBL" id="ERI81065.1"/>
    </source>
</evidence>
<evidence type="ECO:0000313" key="6">
    <source>
        <dbReference type="Proteomes" id="UP000016496"/>
    </source>
</evidence>
<dbReference type="HOGENOM" id="CLU_075053_4_1_10"/>
<dbReference type="InterPro" id="IPR000595">
    <property type="entry name" value="cNMP-bd_dom"/>
</dbReference>
<keyword evidence="2" id="KW-0238">DNA-binding</keyword>
<dbReference type="Proteomes" id="UP000016496">
    <property type="component" value="Unassembled WGS sequence"/>
</dbReference>
<protein>
    <submittedName>
        <fullName evidence="5">Cyclic nucleotide-binding domain protein</fullName>
    </submittedName>
</protein>
<accession>U2C955</accession>
<dbReference type="InterPro" id="IPR036390">
    <property type="entry name" value="WH_DNA-bd_sf"/>
</dbReference>
<name>U2C955_9BACE</name>
<proteinExistence type="predicted"/>
<comment type="caution">
    <text evidence="5">The sequence shown here is derived from an EMBL/GenBank/DDBJ whole genome shotgun (WGS) entry which is preliminary data.</text>
</comment>
<keyword evidence="3" id="KW-0804">Transcription</keyword>
<evidence type="ECO:0000259" key="4">
    <source>
        <dbReference type="PROSITE" id="PS50042"/>
    </source>
</evidence>
<dbReference type="InterPro" id="IPR014710">
    <property type="entry name" value="RmlC-like_jellyroll"/>
</dbReference>
<dbReference type="GO" id="GO:0003677">
    <property type="term" value="F:DNA binding"/>
    <property type="evidence" value="ECO:0007669"/>
    <property type="project" value="UniProtKB-KW"/>
</dbReference>
<dbReference type="SUPFAM" id="SSF46785">
    <property type="entry name" value="Winged helix' DNA-binding domain"/>
    <property type="match status" value="1"/>
</dbReference>
<evidence type="ECO:0000256" key="3">
    <source>
        <dbReference type="ARBA" id="ARBA00023163"/>
    </source>
</evidence>
<dbReference type="AlphaFoldDB" id="U2C955"/>
<dbReference type="EMBL" id="AWSV01000175">
    <property type="protein sequence ID" value="ERI81065.1"/>
    <property type="molecule type" value="Genomic_DNA"/>
</dbReference>